<dbReference type="PANTHER" id="PTHR43775">
    <property type="entry name" value="FATTY ACID SYNTHASE"/>
    <property type="match status" value="1"/>
</dbReference>
<dbReference type="CDD" id="cd00610">
    <property type="entry name" value="OAT_like"/>
    <property type="match status" value="1"/>
</dbReference>
<dbReference type="InterPro" id="IPR015421">
    <property type="entry name" value="PyrdxlP-dep_Trfase_major"/>
</dbReference>
<dbReference type="Gene3D" id="2.30.38.10">
    <property type="entry name" value="Luciferase, Domain 3"/>
    <property type="match status" value="1"/>
</dbReference>
<dbReference type="Gene3D" id="3.30.70.3290">
    <property type="match status" value="1"/>
</dbReference>
<dbReference type="SUPFAM" id="SSF56801">
    <property type="entry name" value="Acetyl-CoA synthetase-like"/>
    <property type="match status" value="1"/>
</dbReference>
<dbReference type="SUPFAM" id="SSF53383">
    <property type="entry name" value="PLP-dependent transferases"/>
    <property type="match status" value="1"/>
</dbReference>
<keyword evidence="3" id="KW-0597">Phosphoprotein</keyword>
<keyword evidence="12" id="KW-1185">Reference proteome</keyword>
<keyword evidence="6" id="KW-0663">Pyridoxal phosphate</keyword>
<dbReference type="InterPro" id="IPR025110">
    <property type="entry name" value="AMP-bd_C"/>
</dbReference>
<dbReference type="InterPro" id="IPR045851">
    <property type="entry name" value="AMP-bd_C_sf"/>
</dbReference>
<dbReference type="InterPro" id="IPR001227">
    <property type="entry name" value="Ac_transferase_dom_sf"/>
</dbReference>
<dbReference type="SUPFAM" id="SSF52151">
    <property type="entry name" value="FabD/lysophospholipase-like"/>
    <property type="match status" value="1"/>
</dbReference>
<dbReference type="GO" id="GO:0046872">
    <property type="term" value="F:metal ion binding"/>
    <property type="evidence" value="ECO:0007669"/>
    <property type="project" value="UniProtKB-KW"/>
</dbReference>
<dbReference type="Pfam" id="PF00698">
    <property type="entry name" value="Acyl_transf_1"/>
    <property type="match status" value="1"/>
</dbReference>
<dbReference type="Gene3D" id="3.30.559.10">
    <property type="entry name" value="Chloramphenicol acetyltransferase-like domain"/>
    <property type="match status" value="1"/>
</dbReference>
<dbReference type="GO" id="GO:0008483">
    <property type="term" value="F:transaminase activity"/>
    <property type="evidence" value="ECO:0007669"/>
    <property type="project" value="InterPro"/>
</dbReference>
<dbReference type="Gene3D" id="3.90.1150.10">
    <property type="entry name" value="Aspartate Aminotransferase, domain 1"/>
    <property type="match status" value="1"/>
</dbReference>
<dbReference type="Gene3D" id="3.40.366.10">
    <property type="entry name" value="Malonyl-Coenzyme A Acyl Carrier Protein, domain 2"/>
    <property type="match status" value="1"/>
</dbReference>
<feature type="domain" description="Ketosynthase family 3 (KS3)" evidence="10">
    <location>
        <begin position="28"/>
        <end position="460"/>
    </location>
</feature>
<dbReference type="SMART" id="SM00827">
    <property type="entry name" value="PKS_AT"/>
    <property type="match status" value="1"/>
</dbReference>
<dbReference type="CDD" id="cd00833">
    <property type="entry name" value="PKS"/>
    <property type="match status" value="1"/>
</dbReference>
<evidence type="ECO:0000259" key="9">
    <source>
        <dbReference type="PROSITE" id="PS50075"/>
    </source>
</evidence>
<comment type="similarity">
    <text evidence="7">In the C-terminal section; belongs to the NRP synthetase family.</text>
</comment>
<organism evidence="11 12">
    <name type="scientific">Rhizobium jaguaris</name>
    <dbReference type="NCBI Taxonomy" id="1312183"/>
    <lineage>
        <taxon>Bacteria</taxon>
        <taxon>Pseudomonadati</taxon>
        <taxon>Pseudomonadota</taxon>
        <taxon>Alphaproteobacteria</taxon>
        <taxon>Hyphomicrobiales</taxon>
        <taxon>Rhizobiaceae</taxon>
        <taxon>Rhizobium/Agrobacterium group</taxon>
        <taxon>Rhizobium</taxon>
    </lineage>
</organism>
<evidence type="ECO:0000256" key="2">
    <source>
        <dbReference type="ARBA" id="ARBA00022450"/>
    </source>
</evidence>
<dbReference type="Pfam" id="PF13193">
    <property type="entry name" value="AMP-binding_C"/>
    <property type="match status" value="1"/>
</dbReference>
<dbReference type="Gene3D" id="3.40.50.980">
    <property type="match status" value="2"/>
</dbReference>
<keyword evidence="2" id="KW-0596">Phosphopantetheine</keyword>
<dbReference type="GO" id="GO:0006633">
    <property type="term" value="P:fatty acid biosynthetic process"/>
    <property type="evidence" value="ECO:0007669"/>
    <property type="project" value="InterPro"/>
</dbReference>
<dbReference type="KEGG" id="rjg:CCGE525_29585"/>
<dbReference type="PROSITE" id="PS50075">
    <property type="entry name" value="CARRIER"/>
    <property type="match status" value="2"/>
</dbReference>
<dbReference type="SUPFAM" id="SSF55048">
    <property type="entry name" value="Probable ACP-binding domain of malonyl-CoA ACP transacylase"/>
    <property type="match status" value="1"/>
</dbReference>
<dbReference type="GO" id="GO:0004312">
    <property type="term" value="F:fatty acid synthase activity"/>
    <property type="evidence" value="ECO:0007669"/>
    <property type="project" value="TreeGrafter"/>
</dbReference>
<dbReference type="PROSITE" id="PS00600">
    <property type="entry name" value="AA_TRANSFER_CLASS_3"/>
    <property type="match status" value="1"/>
</dbReference>
<evidence type="ECO:0000256" key="5">
    <source>
        <dbReference type="ARBA" id="ARBA00022723"/>
    </source>
</evidence>
<dbReference type="InterPro" id="IPR014031">
    <property type="entry name" value="Ketoacyl_synth_C"/>
</dbReference>
<evidence type="ECO:0000259" key="10">
    <source>
        <dbReference type="PROSITE" id="PS52004"/>
    </source>
</evidence>
<evidence type="ECO:0000256" key="8">
    <source>
        <dbReference type="SAM" id="MobiDB-lite"/>
    </source>
</evidence>
<dbReference type="Gene3D" id="3.30.559.30">
    <property type="entry name" value="Nonribosomal peptide synthetase, condensation domain"/>
    <property type="match status" value="1"/>
</dbReference>
<dbReference type="InterPro" id="IPR015422">
    <property type="entry name" value="PyrdxlP-dep_Trfase_small"/>
</dbReference>
<dbReference type="PANTHER" id="PTHR43775:SF51">
    <property type="entry name" value="INACTIVE PHENOLPHTHIOCEROL SYNTHESIS POLYKETIDE SYNTHASE TYPE I PKS1-RELATED"/>
    <property type="match status" value="1"/>
</dbReference>
<dbReference type="Gene3D" id="3.30.300.30">
    <property type="match status" value="1"/>
</dbReference>
<comment type="cofactor">
    <cofactor evidence="1">
        <name>pyridoxal 5'-phosphate</name>
        <dbReference type="ChEBI" id="CHEBI:597326"/>
    </cofactor>
</comment>
<dbReference type="InterPro" id="IPR015424">
    <property type="entry name" value="PyrdxlP-dep_Trfase"/>
</dbReference>
<dbReference type="InterPro" id="IPR001242">
    <property type="entry name" value="Condensation_dom"/>
</dbReference>
<sequence length="2708" mass="293016">MTKNHDTGHVNGDQYDFNDDQTWDNQDSGGIAIVGMSGRFPGAPSVDALWQLVCEGRDAFSQFSPEELEDAFTDEERAQPNFVPARPHLRDVEMFDADFFGMYPREAALTDPQHRVFLEICWEALEDGGYDPQRYPGMIGVFAGSSMPTYLINNVLGDRAKAEEFTSNYQIGCFQQLVGALNDTLATRIAYKFNLRGPAFTLQSACSTSLLAVSQACQNLLIYSCDMALAGGVSITIPQRRGYIYQEGGMASPDGTCRPFDADAAGTVFASGAGVVLLKRQEDALRDGDHIYAVIRGYGINNDGSDKVGFVAPSVDGQAEAISAAFANAAVSPATIGYVECHGTATPLGDPIEFSGLKGAFSEDPPAAASCALGSVKGNIGHTDAAAGVTGLIKTALALGKAKIPPMANYQKPNPRIDLDRSPFYIPTEMIDWPETEGPRRAGVSAFGVGGTNIHVIVEEPPVRHDEPGDEREGPYILPLSANDPAALSAMRANLGDHLAKNPGLPLAQLAHTLQAGRREFDHRLAIVASTAEEAIDRLAAERYQPLVASDEPPVAFMFPGQGAQYAGMGAGLYNSEPEFARWIDRGAELLKMTLGVDLRDYICHIGPVTQAMADEQRETRIAQPCLYLVEYALARLWLSRGVKPYAMIGHSVGEFVAATLANVISFEDGLRLVANRGRLMQNQPHGAMVSVRADAETVSVHLRGNVEIAAINAPKLCVISGPFDDIDTVCTGLEAAGIAFSRLHTSHAFHSAMMDEATVALREETAKATYGNATMPYISCVTGDWQTGERGTSPDYWATHCRDAVHFADGLVTLCRGRKPVLLEVGPGRTLSVFAAQTIGRDDLAAIVQSLPEHDRAVAASEALAEAHGKLWMAGYTLEWPALPAGAQQRLALPTYPFQRQRHWIDAPQSARRASSQPALPAQVPAPAASPAADVNLVDENNAMNVVTPLSLSDRVLTLETSLLTLLSEMSGETLGVTERAVTFLELGFDSLFVGQFAQRIEKEYKVKLSFRELLSNIPSVADLALHLDQQMPPDAVKVAEPPPLAMPVATPATPVAAAPLSIGIPSALPVAPMPMVSSASPDLAAVLQSQIQLAQSLFAQQLLILQGGTALVPPAVAAIPAAAPPVSMAAVTAPAPAPVVAAAPKPATEATETEFGTERIKLYRPGAKSLAPEMSNAKRAFIADLTAAYEAKNAKSKAFTKDNRHWLADPRTASGFRADWKEMVFPIVCDHSKGAHIWDIDGNKYVDLVNGFGQTAFGHAPDFVIDAIKAQADIGFAIGPQTPLAGDVAEMIAEVTGHERVTFCNTGSEAVMAAMRLARAVTGRDRIVVFANDYHGQFDEVLVKGRNRADKPIALPIASGIPMASVSNMTVLRYGAPESLDFIRANADDIAAVIIEPIQSRHPELQPIEFVRELRDVATKSEFALVFDEVVTGFRVDPGGMQAIWGIKGDMATYGKVVGGGMPIGVLVGSSRFMDALDGGHWNYGDDSVPMTAPTFFAGTFVRHPLVLAAAHAVLHHIKGVGAELYGRVAERTQALVADIKADLARRGIADVVHGYKSWFATDFSSQDSLGALFYAQMRLNGVHIQDGYPCFLTTAHSEEDFQTIAKAFRDSLDALQSVGILAPAEDRPTPIVETKIPAVARAPRPQSAPLTEAQTEIWLAAQAGDEASCSFNESFSLKLEGAFDERAFRKALDTVVDRHDAFHIRFDRSGQFFHFIPDFKLDAPLVDGADEVQLRQIIEDEALTPFDLVNGPLARASIVKLSNDKHVFVFTGHHIVCDGWSINVFVDELSTAYAAYQQGDTPHFEPALSFAAYSTDFAPKPEKSGATEQFWLDQFKTVPELPEMPLDRPRPEYRSFAGGTCTGFIGEEVYKTLKKAGAKSGATLFSTLLAALQVTISRLSGQEDIVIAIPSAGQSLIGDQILVGHCVNLLPLRQTVTPAESFVTHLKATQQLVFQAFEHQDYTYGTLVRKLGIKRDSRRLPLTEIQFNLERMAGGSAFGNLKPSIEPNAKAFSNFDMFFNMIEAPDHIRIDVDYNADVFDRITIERWIGHFSTLAATLAKDMDRKVSELSLLTADEKSWLIDGLNHTAMEYNHDEFVFSLFARKAAEHPNAIAAEHDGHTITYRELETRSNQLALYLQMAIPEPGQRIALLVERSLEMIVALIAVMKAGHTYVPMDPAHPEPRLRQTLDIARVGGVICDSDAMEHLAAPGTPVIRVDKDAKAIGSMASATLRNLPTDSTAPAYIIFTSGSTGMPKGVEVSHRALTNFLLSMGKEPGFTANDTLIAVTTISFDIAGLEIYLPLISGGKVVIASRTQVQDGFALVKLINDHNATVLQATPTLWQMLTEAGLKERLNLKMLCGGEPLPKELAKSLLTIGAELWNMYGPTETTIWSSLQRITDADQPITIGHPIANTQLYILDQHNCIAPIGVTGELHIGGDGLANGYFDRLDLTERAFVPFCFAVGRPKRLYKTGDVGRRLADGSLQLLGRRDQQIKLRGFRIELGDIEAVVSKAEGVRQCAVVAAENQKGDRSLVCYVIPAISGTELSPADLAAYAKANLPGHMVPSFWVTESELPQTANGKLDRKTLQMRGVPQREAAPVKVEPKTETERRLLTIWQEVLNLGDISVDDNLYALGADSLTIFRIAARMLDTGLSLEAKHLLRHPSVAELAAFADSRGETTADPVQFHVPSLKDFRNGARRGMERAI</sequence>
<keyword evidence="4" id="KW-0808">Transferase</keyword>
<dbReference type="Pfam" id="PF00501">
    <property type="entry name" value="AMP-binding"/>
    <property type="match status" value="1"/>
</dbReference>
<evidence type="ECO:0000256" key="7">
    <source>
        <dbReference type="ARBA" id="ARBA00029443"/>
    </source>
</evidence>
<dbReference type="Pfam" id="PF02801">
    <property type="entry name" value="Ketoacyl-synt_C"/>
    <property type="match status" value="1"/>
</dbReference>
<keyword evidence="5" id="KW-0479">Metal-binding</keyword>
<dbReference type="SUPFAM" id="SSF53901">
    <property type="entry name" value="Thiolase-like"/>
    <property type="match status" value="1"/>
</dbReference>
<proteinExistence type="inferred from homology"/>
<dbReference type="GO" id="GO:0004315">
    <property type="term" value="F:3-oxoacyl-[acyl-carrier-protein] synthase activity"/>
    <property type="evidence" value="ECO:0007669"/>
    <property type="project" value="InterPro"/>
</dbReference>
<dbReference type="PROSITE" id="PS52004">
    <property type="entry name" value="KS3_2"/>
    <property type="match status" value="1"/>
</dbReference>
<keyword evidence="11" id="KW-0614">Plasmid</keyword>
<dbReference type="Pfam" id="PF00202">
    <property type="entry name" value="Aminotran_3"/>
    <property type="match status" value="1"/>
</dbReference>
<dbReference type="InterPro" id="IPR005814">
    <property type="entry name" value="Aminotrans_3"/>
</dbReference>
<dbReference type="InterPro" id="IPR000873">
    <property type="entry name" value="AMP-dep_synth/lig_dom"/>
</dbReference>
<reference evidence="11 12" key="1">
    <citation type="submission" date="2018-10" db="EMBL/GenBank/DDBJ databases">
        <title>Rhizobium etli, R. leguminosarum and a new Rhizobium genospecies from Phaseolus dumosus.</title>
        <authorList>
            <person name="Ramirez-Puebla S.T."/>
            <person name="Rogel-Hernandez M.A."/>
            <person name="Guerrero G."/>
            <person name="Ormeno-Orrillo E."/>
            <person name="Martinez-Romero J.C."/>
            <person name="Negrete-Yankelevich S."/>
            <person name="Martinez-Romero E."/>
        </authorList>
    </citation>
    <scope>NUCLEOTIDE SEQUENCE [LARGE SCALE GENOMIC DNA]</scope>
    <source>
        <strain evidence="11 12">CCGE525</strain>
        <plasmid evidence="12">prccge525c</plasmid>
    </source>
</reference>
<dbReference type="SUPFAM" id="SSF52777">
    <property type="entry name" value="CoA-dependent acyltransferases"/>
    <property type="match status" value="2"/>
</dbReference>
<dbReference type="InterPro" id="IPR016035">
    <property type="entry name" value="Acyl_Trfase/lysoPLipase"/>
</dbReference>
<dbReference type="NCBIfam" id="TIGR01733">
    <property type="entry name" value="AA-adenyl-dom"/>
    <property type="match status" value="1"/>
</dbReference>
<dbReference type="Pfam" id="PF00668">
    <property type="entry name" value="Condensation"/>
    <property type="match status" value="1"/>
</dbReference>
<dbReference type="Pfam" id="PF22621">
    <property type="entry name" value="CurL-like_PKS_C"/>
    <property type="match status" value="1"/>
</dbReference>
<dbReference type="Gene3D" id="1.10.1200.10">
    <property type="entry name" value="ACP-like"/>
    <property type="match status" value="2"/>
</dbReference>
<dbReference type="InterPro" id="IPR020845">
    <property type="entry name" value="AMP-binding_CS"/>
</dbReference>
<dbReference type="SUPFAM" id="SSF47336">
    <property type="entry name" value="ACP-like"/>
    <property type="match status" value="2"/>
</dbReference>
<dbReference type="Gene3D" id="3.40.640.10">
    <property type="entry name" value="Type I PLP-dependent aspartate aminotransferase-like (Major domain)"/>
    <property type="match status" value="1"/>
</dbReference>
<dbReference type="PROSITE" id="PS00455">
    <property type="entry name" value="AMP_BINDING"/>
    <property type="match status" value="1"/>
</dbReference>
<dbReference type="CDD" id="cd12116">
    <property type="entry name" value="A_NRPS_Ta1_like"/>
    <property type="match status" value="1"/>
</dbReference>
<gene>
    <name evidence="11" type="ORF">CCGE525_29585</name>
</gene>
<dbReference type="InterPro" id="IPR016039">
    <property type="entry name" value="Thiolase-like"/>
</dbReference>
<dbReference type="OrthoDB" id="9778690at2"/>
<dbReference type="SMART" id="SM00825">
    <property type="entry name" value="PKS_KS"/>
    <property type="match status" value="1"/>
</dbReference>
<dbReference type="InterPro" id="IPR023213">
    <property type="entry name" value="CAT-like_dom_sf"/>
</dbReference>
<dbReference type="CDD" id="cd19531">
    <property type="entry name" value="LCL_NRPS-like"/>
    <property type="match status" value="1"/>
</dbReference>
<evidence type="ECO:0000256" key="6">
    <source>
        <dbReference type="ARBA" id="ARBA00022898"/>
    </source>
</evidence>
<evidence type="ECO:0000313" key="12">
    <source>
        <dbReference type="Proteomes" id="UP000282195"/>
    </source>
</evidence>
<evidence type="ECO:0000256" key="1">
    <source>
        <dbReference type="ARBA" id="ARBA00001933"/>
    </source>
</evidence>
<dbReference type="InterPro" id="IPR020806">
    <property type="entry name" value="PKS_PP-bd"/>
</dbReference>
<geneLocation type="plasmid" evidence="12">
    <name>prccge525c</name>
</geneLocation>
<dbReference type="EMBL" id="CP032695">
    <property type="protein sequence ID" value="AYG62874.1"/>
    <property type="molecule type" value="Genomic_DNA"/>
</dbReference>
<evidence type="ECO:0000313" key="11">
    <source>
        <dbReference type="EMBL" id="AYG62874.1"/>
    </source>
</evidence>
<dbReference type="GO" id="GO:0030170">
    <property type="term" value="F:pyridoxal phosphate binding"/>
    <property type="evidence" value="ECO:0007669"/>
    <property type="project" value="InterPro"/>
</dbReference>
<feature type="region of interest" description="Disordered" evidence="8">
    <location>
        <begin position="1"/>
        <end position="21"/>
    </location>
</feature>
<dbReference type="InterPro" id="IPR049704">
    <property type="entry name" value="Aminotrans_3_PPA_site"/>
</dbReference>
<dbReference type="InterPro" id="IPR016036">
    <property type="entry name" value="Malonyl_transacylase_ACP-bd"/>
</dbReference>
<dbReference type="Proteomes" id="UP000282195">
    <property type="component" value="Plasmid pRCCGE525c"/>
</dbReference>
<dbReference type="InterPro" id="IPR018201">
    <property type="entry name" value="Ketoacyl_synth_AS"/>
</dbReference>
<dbReference type="InterPro" id="IPR014043">
    <property type="entry name" value="Acyl_transferase_dom"/>
</dbReference>
<dbReference type="SMART" id="SM00823">
    <property type="entry name" value="PKS_PP"/>
    <property type="match status" value="2"/>
</dbReference>
<dbReference type="PROSITE" id="PS00606">
    <property type="entry name" value="KS3_1"/>
    <property type="match status" value="1"/>
</dbReference>
<dbReference type="InterPro" id="IPR050091">
    <property type="entry name" value="PKS_NRPS_Biosynth_Enz"/>
</dbReference>
<evidence type="ECO:0000256" key="4">
    <source>
        <dbReference type="ARBA" id="ARBA00022679"/>
    </source>
</evidence>
<name>A0A387G3K0_9HYPH</name>
<dbReference type="Pfam" id="PF00550">
    <property type="entry name" value="PP-binding"/>
    <property type="match status" value="2"/>
</dbReference>
<evidence type="ECO:0000256" key="3">
    <source>
        <dbReference type="ARBA" id="ARBA00022553"/>
    </source>
</evidence>
<dbReference type="Pfam" id="PF00109">
    <property type="entry name" value="ketoacyl-synt"/>
    <property type="match status" value="1"/>
</dbReference>
<dbReference type="Gene3D" id="3.40.47.10">
    <property type="match status" value="1"/>
</dbReference>
<dbReference type="InterPro" id="IPR036736">
    <property type="entry name" value="ACP-like_sf"/>
</dbReference>
<dbReference type="RefSeq" id="WP_120707784.1">
    <property type="nucleotide sequence ID" value="NZ_CP032695.1"/>
</dbReference>
<dbReference type="InterPro" id="IPR009081">
    <property type="entry name" value="PP-bd_ACP"/>
</dbReference>
<dbReference type="InterPro" id="IPR020841">
    <property type="entry name" value="PKS_Beta-ketoAc_synthase_dom"/>
</dbReference>
<dbReference type="InterPro" id="IPR014030">
    <property type="entry name" value="Ketoacyl_synth_N"/>
</dbReference>
<dbReference type="GO" id="GO:0031177">
    <property type="term" value="F:phosphopantetheine binding"/>
    <property type="evidence" value="ECO:0007669"/>
    <property type="project" value="InterPro"/>
</dbReference>
<dbReference type="InterPro" id="IPR010071">
    <property type="entry name" value="AA_adenyl_dom"/>
</dbReference>
<protein>
    <submittedName>
        <fullName evidence="11">Amino acid adenylation domain-containing protein</fullName>
    </submittedName>
</protein>
<feature type="domain" description="Carrier" evidence="9">
    <location>
        <begin position="955"/>
        <end position="1033"/>
    </location>
</feature>
<feature type="domain" description="Carrier" evidence="9">
    <location>
        <begin position="2605"/>
        <end position="2679"/>
    </location>
</feature>
<accession>A0A387G3K0</accession>